<evidence type="ECO:0000259" key="2">
    <source>
        <dbReference type="Pfam" id="PF07859"/>
    </source>
</evidence>
<dbReference type="EMBL" id="KN818225">
    <property type="protein sequence ID" value="KIL69662.1"/>
    <property type="molecule type" value="Genomic_DNA"/>
</dbReference>
<feature type="domain" description="Alpha/beta hydrolase fold-3" evidence="2">
    <location>
        <begin position="20"/>
        <end position="115"/>
    </location>
</feature>
<dbReference type="STRING" id="946122.A0A0C2X5R3"/>
<dbReference type="Proteomes" id="UP000054549">
    <property type="component" value="Unassembled WGS sequence"/>
</dbReference>
<keyword evidence="1" id="KW-0378">Hydrolase</keyword>
<sequence length="255" mass="28973">MAVRGDRELTSTLYPSFTQFHSEDKADHADFARRLALKSNCPVVVPNYRLTPKEPTVENGTFRHPGHASDIMECLSFLTSWQGLPEIGTVYDRHRIHLLGHSCGAHMLSSIFLDSSTVTPSLTPPASVLQSVQSIALSEGIYDIDLLLTSFPRYRQWFIESAFGPLSSYSDYAVTKYPVRRPEIRWLVVHSSGDTLVDLCQSQSMYEHLQRSMESCDQDRISHDFHSLTEEHNNIFQSDVFVDVLVQFFLAKVDE</sequence>
<protein>
    <recommendedName>
        <fullName evidence="2">Alpha/beta hydrolase fold-3 domain-containing protein</fullName>
    </recommendedName>
</protein>
<dbReference type="AlphaFoldDB" id="A0A0C2X5R3"/>
<dbReference type="InterPro" id="IPR050300">
    <property type="entry name" value="GDXG_lipolytic_enzyme"/>
</dbReference>
<evidence type="ECO:0000313" key="3">
    <source>
        <dbReference type="EMBL" id="KIL69662.1"/>
    </source>
</evidence>
<dbReference type="InterPro" id="IPR013094">
    <property type="entry name" value="AB_hydrolase_3"/>
</dbReference>
<dbReference type="Pfam" id="PF07859">
    <property type="entry name" value="Abhydrolase_3"/>
    <property type="match status" value="1"/>
</dbReference>
<organism evidence="3 4">
    <name type="scientific">Amanita muscaria (strain Koide BX008)</name>
    <dbReference type="NCBI Taxonomy" id="946122"/>
    <lineage>
        <taxon>Eukaryota</taxon>
        <taxon>Fungi</taxon>
        <taxon>Dikarya</taxon>
        <taxon>Basidiomycota</taxon>
        <taxon>Agaricomycotina</taxon>
        <taxon>Agaricomycetes</taxon>
        <taxon>Agaricomycetidae</taxon>
        <taxon>Agaricales</taxon>
        <taxon>Pluteineae</taxon>
        <taxon>Amanitaceae</taxon>
        <taxon>Amanita</taxon>
    </lineage>
</organism>
<dbReference type="PANTHER" id="PTHR48081">
    <property type="entry name" value="AB HYDROLASE SUPERFAMILY PROTEIN C4A8.06C"/>
    <property type="match status" value="1"/>
</dbReference>
<dbReference type="InterPro" id="IPR029058">
    <property type="entry name" value="AB_hydrolase_fold"/>
</dbReference>
<reference evidence="3 4" key="1">
    <citation type="submission" date="2014-04" db="EMBL/GenBank/DDBJ databases">
        <title>Evolutionary Origins and Diversification of the Mycorrhizal Mutualists.</title>
        <authorList>
            <consortium name="DOE Joint Genome Institute"/>
            <consortium name="Mycorrhizal Genomics Consortium"/>
            <person name="Kohler A."/>
            <person name="Kuo A."/>
            <person name="Nagy L.G."/>
            <person name="Floudas D."/>
            <person name="Copeland A."/>
            <person name="Barry K.W."/>
            <person name="Cichocki N."/>
            <person name="Veneault-Fourrey C."/>
            <person name="LaButti K."/>
            <person name="Lindquist E.A."/>
            <person name="Lipzen A."/>
            <person name="Lundell T."/>
            <person name="Morin E."/>
            <person name="Murat C."/>
            <person name="Riley R."/>
            <person name="Ohm R."/>
            <person name="Sun H."/>
            <person name="Tunlid A."/>
            <person name="Henrissat B."/>
            <person name="Grigoriev I.V."/>
            <person name="Hibbett D.S."/>
            <person name="Martin F."/>
        </authorList>
    </citation>
    <scope>NUCLEOTIDE SEQUENCE [LARGE SCALE GENOMIC DNA]</scope>
    <source>
        <strain evidence="3 4">Koide BX008</strain>
    </source>
</reference>
<dbReference type="SUPFAM" id="SSF53474">
    <property type="entry name" value="alpha/beta-Hydrolases"/>
    <property type="match status" value="1"/>
</dbReference>
<evidence type="ECO:0000256" key="1">
    <source>
        <dbReference type="ARBA" id="ARBA00022801"/>
    </source>
</evidence>
<gene>
    <name evidence="3" type="ORF">M378DRAFT_7492</name>
</gene>
<dbReference type="PANTHER" id="PTHR48081:SF33">
    <property type="entry name" value="KYNURENINE FORMAMIDASE"/>
    <property type="match status" value="1"/>
</dbReference>
<dbReference type="InParanoid" id="A0A0C2X5R3"/>
<keyword evidence="4" id="KW-1185">Reference proteome</keyword>
<name>A0A0C2X5R3_AMAMK</name>
<proteinExistence type="predicted"/>
<accession>A0A0C2X5R3</accession>
<evidence type="ECO:0000313" key="4">
    <source>
        <dbReference type="Proteomes" id="UP000054549"/>
    </source>
</evidence>
<dbReference type="HOGENOM" id="CLU_016852_1_1_1"/>
<dbReference type="Gene3D" id="3.40.50.1820">
    <property type="entry name" value="alpha/beta hydrolase"/>
    <property type="match status" value="1"/>
</dbReference>
<dbReference type="GO" id="GO:0016787">
    <property type="term" value="F:hydrolase activity"/>
    <property type="evidence" value="ECO:0007669"/>
    <property type="project" value="UniProtKB-KW"/>
</dbReference>
<dbReference type="OrthoDB" id="6495301at2759"/>